<evidence type="ECO:0000313" key="1">
    <source>
        <dbReference type="EMBL" id="ODO04490.1"/>
    </source>
</evidence>
<dbReference type="EMBL" id="MEKH01000008">
    <property type="protein sequence ID" value="ODO04490.1"/>
    <property type="molecule type" value="Genomic_DNA"/>
</dbReference>
<evidence type="ECO:0000313" key="2">
    <source>
        <dbReference type="Proteomes" id="UP000095149"/>
    </source>
</evidence>
<protein>
    <recommendedName>
        <fullName evidence="3">NAD-dependent epimerase/dehydratase domain-containing protein</fullName>
    </recommendedName>
</protein>
<organism evidence="1 2">
    <name type="scientific">Cryptococcus amylolentus CBS 6273</name>
    <dbReference type="NCBI Taxonomy" id="1296118"/>
    <lineage>
        <taxon>Eukaryota</taxon>
        <taxon>Fungi</taxon>
        <taxon>Dikarya</taxon>
        <taxon>Basidiomycota</taxon>
        <taxon>Agaricomycotina</taxon>
        <taxon>Tremellomycetes</taxon>
        <taxon>Tremellales</taxon>
        <taxon>Cryptococcaceae</taxon>
        <taxon>Cryptococcus</taxon>
    </lineage>
</organism>
<gene>
    <name evidence="1" type="ORF">I350_05093</name>
</gene>
<reference evidence="1 2" key="1">
    <citation type="submission" date="2016-06" db="EMBL/GenBank/DDBJ databases">
        <title>Evolution of pathogenesis and genome organization in the Tremellales.</title>
        <authorList>
            <person name="Cuomo C."/>
            <person name="Litvintseva A."/>
            <person name="Heitman J."/>
            <person name="Chen Y."/>
            <person name="Sun S."/>
            <person name="Springer D."/>
            <person name="Dromer F."/>
            <person name="Young S."/>
            <person name="Zeng Q."/>
            <person name="Chapman S."/>
            <person name="Gujja S."/>
            <person name="Saif S."/>
            <person name="Birren B."/>
        </authorList>
    </citation>
    <scope>NUCLEOTIDE SEQUENCE [LARGE SCALE GENOMIC DNA]</scope>
    <source>
        <strain evidence="1 2">CBS 6273</strain>
    </source>
</reference>
<accession>A0A1E3JUG7</accession>
<dbReference type="Gene3D" id="3.40.50.720">
    <property type="entry name" value="NAD(P)-binding Rossmann-like Domain"/>
    <property type="match status" value="1"/>
</dbReference>
<sequence length="101" mass="11375">MPSPVPIIAITGINGFYTWQEFTDKLHLIRPDLSSFFPLGQPKSKSEGGGYTPAKWAFDAKKSREELGIEYRTMEETLRDAVGFFETIGAFQQGVVEEKKD</sequence>
<name>A0A1E3JUG7_9TREE</name>
<comment type="caution">
    <text evidence="1">The sequence shown here is derived from an EMBL/GenBank/DDBJ whole genome shotgun (WGS) entry which is preliminary data.</text>
</comment>
<dbReference type="Proteomes" id="UP000095149">
    <property type="component" value="Unassembled WGS sequence"/>
</dbReference>
<evidence type="ECO:0008006" key="3">
    <source>
        <dbReference type="Google" id="ProtNLM"/>
    </source>
</evidence>
<dbReference type="AlphaFoldDB" id="A0A1E3JUG7"/>
<proteinExistence type="predicted"/>